<keyword evidence="3" id="KW-1185">Reference proteome</keyword>
<reference evidence="3" key="1">
    <citation type="submission" date="2017-06" db="EMBL/GenBank/DDBJ databases">
        <title>Genome analysis of Fimbriiglobus ruber SP5, the first member of the order Planctomycetales with confirmed chitinolytic capability.</title>
        <authorList>
            <person name="Ravin N.V."/>
            <person name="Rakitin A.L."/>
            <person name="Ivanova A.A."/>
            <person name="Beletsky A.V."/>
            <person name="Kulichevskaya I.S."/>
            <person name="Mardanov A.V."/>
            <person name="Dedysh S.N."/>
        </authorList>
    </citation>
    <scope>NUCLEOTIDE SEQUENCE [LARGE SCALE GENOMIC DNA]</scope>
    <source>
        <strain evidence="3">SP5</strain>
    </source>
</reference>
<gene>
    <name evidence="2" type="ORF">FRUB_03682</name>
</gene>
<dbReference type="Proteomes" id="UP000214646">
    <property type="component" value="Unassembled WGS sequence"/>
</dbReference>
<dbReference type="AlphaFoldDB" id="A0A225DPN5"/>
<proteinExistence type="predicted"/>
<name>A0A225DPN5_9BACT</name>
<protein>
    <submittedName>
        <fullName evidence="2">Oxidoreductase</fullName>
    </submittedName>
</protein>
<sequence>MGVQSYRFGKVLFWDKEQRKTTDADASWAAAWEKRSKQRGKPNQIQGWAAGDKGSTLTPPAYQKLEGPWVDGKDPAGA</sequence>
<feature type="region of interest" description="Disordered" evidence="1">
    <location>
        <begin position="33"/>
        <end position="78"/>
    </location>
</feature>
<dbReference type="EMBL" id="NIDE01000005">
    <property type="protein sequence ID" value="OWK41604.1"/>
    <property type="molecule type" value="Genomic_DNA"/>
</dbReference>
<accession>A0A225DPN5</accession>
<comment type="caution">
    <text evidence="2">The sequence shown here is derived from an EMBL/GenBank/DDBJ whole genome shotgun (WGS) entry which is preliminary data.</text>
</comment>
<organism evidence="2 3">
    <name type="scientific">Fimbriiglobus ruber</name>
    <dbReference type="NCBI Taxonomy" id="1908690"/>
    <lineage>
        <taxon>Bacteria</taxon>
        <taxon>Pseudomonadati</taxon>
        <taxon>Planctomycetota</taxon>
        <taxon>Planctomycetia</taxon>
        <taxon>Gemmatales</taxon>
        <taxon>Gemmataceae</taxon>
        <taxon>Fimbriiglobus</taxon>
    </lineage>
</organism>
<evidence type="ECO:0000313" key="2">
    <source>
        <dbReference type="EMBL" id="OWK41604.1"/>
    </source>
</evidence>
<evidence type="ECO:0000256" key="1">
    <source>
        <dbReference type="SAM" id="MobiDB-lite"/>
    </source>
</evidence>
<evidence type="ECO:0000313" key="3">
    <source>
        <dbReference type="Proteomes" id="UP000214646"/>
    </source>
</evidence>